<evidence type="ECO:0000313" key="3">
    <source>
        <dbReference type="Proteomes" id="UP001066276"/>
    </source>
</evidence>
<accession>A0AAV7SIT1</accession>
<reference evidence="2" key="1">
    <citation type="journal article" date="2022" name="bioRxiv">
        <title>Sequencing and chromosome-scale assembly of the giantPleurodeles waltlgenome.</title>
        <authorList>
            <person name="Brown T."/>
            <person name="Elewa A."/>
            <person name="Iarovenko S."/>
            <person name="Subramanian E."/>
            <person name="Araus A.J."/>
            <person name="Petzold A."/>
            <person name="Susuki M."/>
            <person name="Suzuki K.-i.T."/>
            <person name="Hayashi T."/>
            <person name="Toyoda A."/>
            <person name="Oliveira C."/>
            <person name="Osipova E."/>
            <person name="Leigh N.D."/>
            <person name="Simon A."/>
            <person name="Yun M.H."/>
        </authorList>
    </citation>
    <scope>NUCLEOTIDE SEQUENCE</scope>
    <source>
        <strain evidence="2">20211129_DDA</strain>
        <tissue evidence="2">Liver</tissue>
    </source>
</reference>
<sequence length="111" mass="11705">MAPSWVAAAPLLVPKPQGSRAAAQPDPPQAMPTYSGHRHRPRGSAVALGEGAGVLSPPGLLTIWGSRHVPSDPQLQPIWGHKAISRGPGGGAWTKHVRSRHHDGHAPKFSF</sequence>
<keyword evidence="3" id="KW-1185">Reference proteome</keyword>
<dbReference type="EMBL" id="JANPWB010000008">
    <property type="protein sequence ID" value="KAJ1163939.1"/>
    <property type="molecule type" value="Genomic_DNA"/>
</dbReference>
<proteinExistence type="predicted"/>
<feature type="region of interest" description="Disordered" evidence="1">
    <location>
        <begin position="74"/>
        <end position="111"/>
    </location>
</feature>
<dbReference type="Proteomes" id="UP001066276">
    <property type="component" value="Chromosome 4_2"/>
</dbReference>
<organism evidence="2 3">
    <name type="scientific">Pleurodeles waltl</name>
    <name type="common">Iberian ribbed newt</name>
    <dbReference type="NCBI Taxonomy" id="8319"/>
    <lineage>
        <taxon>Eukaryota</taxon>
        <taxon>Metazoa</taxon>
        <taxon>Chordata</taxon>
        <taxon>Craniata</taxon>
        <taxon>Vertebrata</taxon>
        <taxon>Euteleostomi</taxon>
        <taxon>Amphibia</taxon>
        <taxon>Batrachia</taxon>
        <taxon>Caudata</taxon>
        <taxon>Salamandroidea</taxon>
        <taxon>Salamandridae</taxon>
        <taxon>Pleurodelinae</taxon>
        <taxon>Pleurodeles</taxon>
    </lineage>
</organism>
<gene>
    <name evidence="2" type="ORF">NDU88_004390</name>
</gene>
<dbReference type="AlphaFoldDB" id="A0AAV7SIT1"/>
<comment type="caution">
    <text evidence="2">The sequence shown here is derived from an EMBL/GenBank/DDBJ whole genome shotgun (WGS) entry which is preliminary data.</text>
</comment>
<evidence type="ECO:0000256" key="1">
    <source>
        <dbReference type="SAM" id="MobiDB-lite"/>
    </source>
</evidence>
<evidence type="ECO:0000313" key="2">
    <source>
        <dbReference type="EMBL" id="KAJ1163939.1"/>
    </source>
</evidence>
<protein>
    <submittedName>
        <fullName evidence="2">Uncharacterized protein</fullName>
    </submittedName>
</protein>
<name>A0AAV7SIT1_PLEWA</name>
<feature type="region of interest" description="Disordered" evidence="1">
    <location>
        <begin position="1"/>
        <end position="44"/>
    </location>
</feature>